<sequence length="86" mass="9826">MIPLNKNKCKLLAFFIFPYQFATATFVAPADNYNIKTNTTLTVNNLDIFINRIGPNENSQLVTSFYSSYPICYIPKNTNTYTNTNN</sequence>
<dbReference type="EMBL" id="JAUFQH010000008">
    <property type="protein sequence ID" value="MDN3619645.1"/>
    <property type="molecule type" value="Genomic_DNA"/>
</dbReference>
<accession>A0AAJ1QWZ3</accession>
<name>A0AAJ1QWZ3_9FLAO</name>
<comment type="caution">
    <text evidence="2">The sequence shown here is derived from an EMBL/GenBank/DDBJ whole genome shotgun (WGS) entry which is preliminary data.</text>
</comment>
<proteinExistence type="predicted"/>
<dbReference type="RefSeq" id="WP_261972512.1">
    <property type="nucleotide sequence ID" value="NZ_CP103460.1"/>
</dbReference>
<evidence type="ECO:0000256" key="1">
    <source>
        <dbReference type="SAM" id="SignalP"/>
    </source>
</evidence>
<keyword evidence="1" id="KW-0732">Signal</keyword>
<evidence type="ECO:0000313" key="2">
    <source>
        <dbReference type="EMBL" id="MDN3619645.1"/>
    </source>
</evidence>
<gene>
    <name evidence="2" type="ORF">QWY81_09285</name>
</gene>
<reference evidence="2 3" key="1">
    <citation type="journal article" date="2014" name="Int. J. Syst. Evol. Microbiol.">
        <title>Complete genome sequence of Corynebacterium casei LMG S-19264T (=DSM 44701T), isolated from a smear-ripened cheese.</title>
        <authorList>
            <consortium name="US DOE Joint Genome Institute (JGI-PGF)"/>
            <person name="Walter F."/>
            <person name="Albersmeier A."/>
            <person name="Kalinowski J."/>
            <person name="Ruckert C."/>
        </authorList>
    </citation>
    <scope>NUCLEOTIDE SEQUENCE [LARGE SCALE GENOMIC DNA]</scope>
    <source>
        <strain evidence="2 3">CECT 8670</strain>
    </source>
</reference>
<organism evidence="2 3">
    <name type="scientific">Polaribacter sejongensis</name>
    <dbReference type="NCBI Taxonomy" id="985043"/>
    <lineage>
        <taxon>Bacteria</taxon>
        <taxon>Pseudomonadati</taxon>
        <taxon>Bacteroidota</taxon>
        <taxon>Flavobacteriia</taxon>
        <taxon>Flavobacteriales</taxon>
        <taxon>Flavobacteriaceae</taxon>
    </lineage>
</organism>
<feature type="signal peptide" evidence="1">
    <location>
        <begin position="1"/>
        <end position="24"/>
    </location>
</feature>
<feature type="chain" id="PRO_5042568795" evidence="1">
    <location>
        <begin position="25"/>
        <end position="86"/>
    </location>
</feature>
<evidence type="ECO:0000313" key="3">
    <source>
        <dbReference type="Proteomes" id="UP001228636"/>
    </source>
</evidence>
<dbReference type="Proteomes" id="UP001228636">
    <property type="component" value="Unassembled WGS sequence"/>
</dbReference>
<protein>
    <submittedName>
        <fullName evidence="2">Uncharacterized protein</fullName>
    </submittedName>
</protein>
<dbReference type="AlphaFoldDB" id="A0AAJ1QWZ3"/>